<evidence type="ECO:0000259" key="1">
    <source>
        <dbReference type="Pfam" id="PF22751"/>
    </source>
</evidence>
<dbReference type="Pfam" id="PF22751">
    <property type="entry name" value="DUF488-N3a"/>
    <property type="match status" value="1"/>
</dbReference>
<dbReference type="EMBL" id="LAZR01000748">
    <property type="protein sequence ID" value="KKN58766.1"/>
    <property type="molecule type" value="Genomic_DNA"/>
</dbReference>
<evidence type="ECO:0000313" key="2">
    <source>
        <dbReference type="EMBL" id="KKN58766.1"/>
    </source>
</evidence>
<reference evidence="2" key="1">
    <citation type="journal article" date="2015" name="Nature">
        <title>Complex archaea that bridge the gap between prokaryotes and eukaryotes.</title>
        <authorList>
            <person name="Spang A."/>
            <person name="Saw J.H."/>
            <person name="Jorgensen S.L."/>
            <person name="Zaremba-Niedzwiedzka K."/>
            <person name="Martijn J."/>
            <person name="Lind A.E."/>
            <person name="van Eijk R."/>
            <person name="Schleper C."/>
            <person name="Guy L."/>
            <person name="Ettema T.J."/>
        </authorList>
    </citation>
    <scope>NUCLEOTIDE SEQUENCE</scope>
</reference>
<dbReference type="AlphaFoldDB" id="A0A0F9UC17"/>
<accession>A0A0F9UC17</accession>
<organism evidence="2">
    <name type="scientific">marine sediment metagenome</name>
    <dbReference type="NCBI Taxonomy" id="412755"/>
    <lineage>
        <taxon>unclassified sequences</taxon>
        <taxon>metagenomes</taxon>
        <taxon>ecological metagenomes</taxon>
    </lineage>
</organism>
<gene>
    <name evidence="2" type="ORF">LCGC14_0548610</name>
</gene>
<feature type="domain" description="DUF488" evidence="1">
    <location>
        <begin position="25"/>
        <end position="96"/>
    </location>
</feature>
<dbReference type="InterPro" id="IPR054495">
    <property type="entry name" value="DUF488-N3a"/>
</dbReference>
<protein>
    <recommendedName>
        <fullName evidence="1">DUF488 domain-containing protein</fullName>
    </recommendedName>
</protein>
<comment type="caution">
    <text evidence="2">The sequence shown here is derived from an EMBL/GenBank/DDBJ whole genome shotgun (WGS) entry which is preliminary data.</text>
</comment>
<proteinExistence type="predicted"/>
<sequence length="107" mass="12673">MIVKTSNISYKGANALDITVKSGDKTFAPTWDMVYYLKEGRLSWEQYEEMYQYRMRDSYKNNRERWEEILAMDEVVLVCYCKDDKNCHRGLLKEYLIKCGAEDGGEM</sequence>
<name>A0A0F9UC17_9ZZZZ</name>